<keyword evidence="5" id="KW-0496">Mitochondrion</keyword>
<dbReference type="AlphaFoldDB" id="A0A176VPJ2"/>
<evidence type="ECO:0000313" key="8">
    <source>
        <dbReference type="Proteomes" id="UP000077202"/>
    </source>
</evidence>
<organism evidence="7 8">
    <name type="scientific">Marchantia polymorpha subsp. ruderalis</name>
    <dbReference type="NCBI Taxonomy" id="1480154"/>
    <lineage>
        <taxon>Eukaryota</taxon>
        <taxon>Viridiplantae</taxon>
        <taxon>Streptophyta</taxon>
        <taxon>Embryophyta</taxon>
        <taxon>Marchantiophyta</taxon>
        <taxon>Marchantiopsida</taxon>
        <taxon>Marchantiidae</taxon>
        <taxon>Marchantiales</taxon>
        <taxon>Marchantiaceae</taxon>
        <taxon>Marchantia</taxon>
    </lineage>
</organism>
<comment type="subcellular location">
    <subcellularLocation>
        <location evidence="2">Endoplasmic reticulum</location>
    </subcellularLocation>
    <subcellularLocation>
        <location evidence="3">Membrane</location>
    </subcellularLocation>
    <subcellularLocation>
        <location evidence="1">Mitochondrion</location>
    </subcellularLocation>
</comment>
<dbReference type="GO" id="GO:0016020">
    <property type="term" value="C:membrane"/>
    <property type="evidence" value="ECO:0007669"/>
    <property type="project" value="UniProtKB-SubCell"/>
</dbReference>
<dbReference type="Proteomes" id="UP000077202">
    <property type="component" value="Unassembled WGS sequence"/>
</dbReference>
<dbReference type="GO" id="GO:0005739">
    <property type="term" value="C:mitochondrion"/>
    <property type="evidence" value="ECO:0007669"/>
    <property type="project" value="UniProtKB-SubCell"/>
</dbReference>
<dbReference type="GO" id="GO:0005783">
    <property type="term" value="C:endoplasmic reticulum"/>
    <property type="evidence" value="ECO:0007669"/>
    <property type="project" value="UniProtKB-SubCell"/>
</dbReference>
<keyword evidence="4" id="KW-0256">Endoplasmic reticulum</keyword>
<dbReference type="Gene3D" id="3.40.50.1820">
    <property type="entry name" value="alpha/beta hydrolase"/>
    <property type="match status" value="1"/>
</dbReference>
<evidence type="ECO:0008006" key="9">
    <source>
        <dbReference type="Google" id="ProtNLM"/>
    </source>
</evidence>
<dbReference type="PANTHER" id="PTHR48182:SF2">
    <property type="entry name" value="PROTEIN SERAC1"/>
    <property type="match status" value="1"/>
</dbReference>
<evidence type="ECO:0000256" key="2">
    <source>
        <dbReference type="ARBA" id="ARBA00004240"/>
    </source>
</evidence>
<keyword evidence="8" id="KW-1185">Reference proteome</keyword>
<reference evidence="7" key="1">
    <citation type="submission" date="2016-03" db="EMBL/GenBank/DDBJ databases">
        <title>Mechanisms controlling the formation of the plant cell surface in tip-growing cells are functionally conserved among land plants.</title>
        <authorList>
            <person name="Honkanen S."/>
            <person name="Jones V.A."/>
            <person name="Morieri G."/>
            <person name="Champion C."/>
            <person name="Hetherington A.J."/>
            <person name="Kelly S."/>
            <person name="Saint-Marcoux D."/>
            <person name="Proust H."/>
            <person name="Prescott H."/>
            <person name="Dolan L."/>
        </authorList>
    </citation>
    <scope>NUCLEOTIDE SEQUENCE [LARGE SCALE GENOMIC DNA]</scope>
    <source>
        <tissue evidence="7">Whole gametophyte</tissue>
    </source>
</reference>
<name>A0A176VPJ2_MARPO</name>
<proteinExistence type="predicted"/>
<evidence type="ECO:0000256" key="6">
    <source>
        <dbReference type="ARBA" id="ARBA00023136"/>
    </source>
</evidence>
<accession>A0A176VPJ2</accession>
<dbReference type="InterPro" id="IPR052374">
    <property type="entry name" value="SERAC1"/>
</dbReference>
<sequence length="149" mass="17177">MWSKPVVLVGHSLGGIVIKELLLEAHDIAEAGSGVYDTRKVKDFLDNIILIYYYSTPHFGMTLRVGEDFDGATWKNARIMNPYLSRLQQEFKQLNSLYRKWRKATIGESYVTKWGSERLKIKLDRASIAVFNAENYEDHILRLPRVSAI</sequence>
<evidence type="ECO:0000313" key="7">
    <source>
        <dbReference type="EMBL" id="OAE22201.1"/>
    </source>
</evidence>
<dbReference type="SUPFAM" id="SSF53474">
    <property type="entry name" value="alpha/beta-Hydrolases"/>
    <property type="match status" value="1"/>
</dbReference>
<evidence type="ECO:0000256" key="5">
    <source>
        <dbReference type="ARBA" id="ARBA00023128"/>
    </source>
</evidence>
<comment type="caution">
    <text evidence="7">The sequence shown here is derived from an EMBL/GenBank/DDBJ whole genome shotgun (WGS) entry which is preliminary data.</text>
</comment>
<evidence type="ECO:0000256" key="3">
    <source>
        <dbReference type="ARBA" id="ARBA00004370"/>
    </source>
</evidence>
<dbReference type="InterPro" id="IPR029058">
    <property type="entry name" value="AB_hydrolase_fold"/>
</dbReference>
<evidence type="ECO:0000256" key="1">
    <source>
        <dbReference type="ARBA" id="ARBA00004173"/>
    </source>
</evidence>
<dbReference type="EMBL" id="LVLJ01003268">
    <property type="protein sequence ID" value="OAE22201.1"/>
    <property type="molecule type" value="Genomic_DNA"/>
</dbReference>
<protein>
    <recommendedName>
        <fullName evidence="9">DUF676 domain-containing protein</fullName>
    </recommendedName>
</protein>
<dbReference type="PANTHER" id="PTHR48182">
    <property type="entry name" value="PROTEIN SERAC1"/>
    <property type="match status" value="1"/>
</dbReference>
<gene>
    <name evidence="7" type="ORF">AXG93_3271s1440</name>
</gene>
<evidence type="ECO:0000256" key="4">
    <source>
        <dbReference type="ARBA" id="ARBA00022824"/>
    </source>
</evidence>
<keyword evidence="6" id="KW-0472">Membrane</keyword>